<name>A0A0F8YID8_9ZZZZ</name>
<protein>
    <submittedName>
        <fullName evidence="1">Uncharacterized protein</fullName>
    </submittedName>
</protein>
<gene>
    <name evidence="1" type="ORF">LCGC14_3151430</name>
</gene>
<sequence length="24" mass="2744">MPKLIVYAENKEEIILALSRIATQ</sequence>
<accession>A0A0F8YID8</accession>
<organism evidence="1">
    <name type="scientific">marine sediment metagenome</name>
    <dbReference type="NCBI Taxonomy" id="412755"/>
    <lineage>
        <taxon>unclassified sequences</taxon>
        <taxon>metagenomes</taxon>
        <taxon>ecological metagenomes</taxon>
    </lineage>
</organism>
<evidence type="ECO:0000313" key="1">
    <source>
        <dbReference type="EMBL" id="KKK47811.1"/>
    </source>
</evidence>
<comment type="caution">
    <text evidence="1">The sequence shown here is derived from an EMBL/GenBank/DDBJ whole genome shotgun (WGS) entry which is preliminary data.</text>
</comment>
<reference evidence="1" key="1">
    <citation type="journal article" date="2015" name="Nature">
        <title>Complex archaea that bridge the gap between prokaryotes and eukaryotes.</title>
        <authorList>
            <person name="Spang A."/>
            <person name="Saw J.H."/>
            <person name="Jorgensen S.L."/>
            <person name="Zaremba-Niedzwiedzka K."/>
            <person name="Martijn J."/>
            <person name="Lind A.E."/>
            <person name="van Eijk R."/>
            <person name="Schleper C."/>
            <person name="Guy L."/>
            <person name="Ettema T.J."/>
        </authorList>
    </citation>
    <scope>NUCLEOTIDE SEQUENCE</scope>
</reference>
<proteinExistence type="predicted"/>
<feature type="non-terminal residue" evidence="1">
    <location>
        <position position="24"/>
    </location>
</feature>
<dbReference type="AlphaFoldDB" id="A0A0F8YID8"/>
<dbReference type="EMBL" id="LAZR01069383">
    <property type="protein sequence ID" value="KKK47811.1"/>
    <property type="molecule type" value="Genomic_DNA"/>
</dbReference>